<accession>A0A0F9TBC9</accession>
<protein>
    <submittedName>
        <fullName evidence="1">Uncharacterized protein</fullName>
    </submittedName>
</protein>
<organism evidence="1">
    <name type="scientific">marine sediment metagenome</name>
    <dbReference type="NCBI Taxonomy" id="412755"/>
    <lineage>
        <taxon>unclassified sequences</taxon>
        <taxon>metagenomes</taxon>
        <taxon>ecological metagenomes</taxon>
    </lineage>
</organism>
<reference evidence="1" key="1">
    <citation type="journal article" date="2015" name="Nature">
        <title>Complex archaea that bridge the gap between prokaryotes and eukaryotes.</title>
        <authorList>
            <person name="Spang A."/>
            <person name="Saw J.H."/>
            <person name="Jorgensen S.L."/>
            <person name="Zaremba-Niedzwiedzka K."/>
            <person name="Martijn J."/>
            <person name="Lind A.E."/>
            <person name="van Eijk R."/>
            <person name="Schleper C."/>
            <person name="Guy L."/>
            <person name="Ettema T.J."/>
        </authorList>
    </citation>
    <scope>NUCLEOTIDE SEQUENCE</scope>
</reference>
<sequence>MQNGDSWMIIDYLGSRLSVEIDCPVKWPGFDKNMFVCKCDKVFPIYRLRGSDDWNWVKEEHNV</sequence>
<evidence type="ECO:0000313" key="1">
    <source>
        <dbReference type="EMBL" id="KKN76479.1"/>
    </source>
</evidence>
<dbReference type="AlphaFoldDB" id="A0A0F9TBC9"/>
<proteinExistence type="predicted"/>
<dbReference type="EMBL" id="LAZR01000295">
    <property type="protein sequence ID" value="KKN76479.1"/>
    <property type="molecule type" value="Genomic_DNA"/>
</dbReference>
<comment type="caution">
    <text evidence="1">The sequence shown here is derived from an EMBL/GenBank/DDBJ whole genome shotgun (WGS) entry which is preliminary data.</text>
</comment>
<name>A0A0F9TBC9_9ZZZZ</name>
<gene>
    <name evidence="1" type="ORF">LCGC14_0369880</name>
</gene>